<accession>A0A3P1BNR0</accession>
<organism evidence="1 2">
    <name type="scientific">Larkinella rosea</name>
    <dbReference type="NCBI Taxonomy" id="2025312"/>
    <lineage>
        <taxon>Bacteria</taxon>
        <taxon>Pseudomonadati</taxon>
        <taxon>Bacteroidota</taxon>
        <taxon>Cytophagia</taxon>
        <taxon>Cytophagales</taxon>
        <taxon>Spirosomataceae</taxon>
        <taxon>Larkinella</taxon>
    </lineage>
</organism>
<proteinExistence type="predicted"/>
<dbReference type="AlphaFoldDB" id="A0A3P1BNR0"/>
<evidence type="ECO:0000313" key="2">
    <source>
        <dbReference type="Proteomes" id="UP000271925"/>
    </source>
</evidence>
<reference evidence="1 2" key="1">
    <citation type="submission" date="2018-11" db="EMBL/GenBank/DDBJ databases">
        <authorList>
            <person name="Zhou Z."/>
            <person name="Wang G."/>
        </authorList>
    </citation>
    <scope>NUCLEOTIDE SEQUENCE [LARGE SCALE GENOMIC DNA]</scope>
    <source>
        <strain evidence="1 2">KCTC52004</strain>
    </source>
</reference>
<dbReference type="RefSeq" id="WP_124876864.1">
    <property type="nucleotide sequence ID" value="NZ_RQJO01000009.1"/>
</dbReference>
<sequence length="148" mass="16110">MKTAGYLLALLLLAACKNDQSPKLLKEVEVRKDGPDALVVSVALVDGEGNPTSATGLLLIEIQGISSQDTVFTVSEMDTALTEASFRQLTFGQGSLKKKMLGFETARIPYKTSDQMKDYRKTSQKGLMLVSFKPEGGTVLQQTVTYEK</sequence>
<dbReference type="EMBL" id="RQJO01000009">
    <property type="protein sequence ID" value="RRB02701.1"/>
    <property type="molecule type" value="Genomic_DNA"/>
</dbReference>
<dbReference type="Proteomes" id="UP000271925">
    <property type="component" value="Unassembled WGS sequence"/>
</dbReference>
<name>A0A3P1BNR0_9BACT</name>
<dbReference type="PROSITE" id="PS51257">
    <property type="entry name" value="PROKAR_LIPOPROTEIN"/>
    <property type="match status" value="1"/>
</dbReference>
<keyword evidence="2" id="KW-1185">Reference proteome</keyword>
<evidence type="ECO:0000313" key="1">
    <source>
        <dbReference type="EMBL" id="RRB02701.1"/>
    </source>
</evidence>
<comment type="caution">
    <text evidence="1">The sequence shown here is derived from an EMBL/GenBank/DDBJ whole genome shotgun (WGS) entry which is preliminary data.</text>
</comment>
<gene>
    <name evidence="1" type="ORF">EHT25_19850</name>
</gene>
<dbReference type="OrthoDB" id="955326at2"/>
<protein>
    <submittedName>
        <fullName evidence="1">Uncharacterized protein</fullName>
    </submittedName>
</protein>